<evidence type="ECO:0000313" key="1">
    <source>
        <dbReference type="EMBL" id="CAF9933233.1"/>
    </source>
</evidence>
<name>A0A8H3IUT8_9LECA</name>
<gene>
    <name evidence="1" type="ORF">ALECFALPRED_005530</name>
</gene>
<evidence type="ECO:0000313" key="2">
    <source>
        <dbReference type="Proteomes" id="UP000664203"/>
    </source>
</evidence>
<dbReference type="Proteomes" id="UP000664203">
    <property type="component" value="Unassembled WGS sequence"/>
</dbReference>
<proteinExistence type="predicted"/>
<accession>A0A8H3IUT8</accession>
<comment type="caution">
    <text evidence="1">The sequence shown here is derived from an EMBL/GenBank/DDBJ whole genome shotgun (WGS) entry which is preliminary data.</text>
</comment>
<keyword evidence="2" id="KW-1185">Reference proteome</keyword>
<protein>
    <submittedName>
        <fullName evidence="1">Uncharacterized protein</fullName>
    </submittedName>
</protein>
<organism evidence="1 2">
    <name type="scientific">Alectoria fallacina</name>
    <dbReference type="NCBI Taxonomy" id="1903189"/>
    <lineage>
        <taxon>Eukaryota</taxon>
        <taxon>Fungi</taxon>
        <taxon>Dikarya</taxon>
        <taxon>Ascomycota</taxon>
        <taxon>Pezizomycotina</taxon>
        <taxon>Lecanoromycetes</taxon>
        <taxon>OSLEUM clade</taxon>
        <taxon>Lecanoromycetidae</taxon>
        <taxon>Lecanorales</taxon>
        <taxon>Lecanorineae</taxon>
        <taxon>Parmeliaceae</taxon>
        <taxon>Alectoria</taxon>
    </lineage>
</organism>
<dbReference type="EMBL" id="CAJPDR010000350">
    <property type="protein sequence ID" value="CAF9933233.1"/>
    <property type="molecule type" value="Genomic_DNA"/>
</dbReference>
<sequence>MSDGPSCKLVSPFRAFASGIAAISFTFGSPGVLKTEGIDGERSRRVRVESRPVPSDHSEYIWGILGYTKQTGDASEVV</sequence>
<dbReference type="AlphaFoldDB" id="A0A8H3IUT8"/>
<reference evidence="1" key="1">
    <citation type="submission" date="2021-03" db="EMBL/GenBank/DDBJ databases">
        <authorList>
            <person name="Tagirdzhanova G."/>
        </authorList>
    </citation>
    <scope>NUCLEOTIDE SEQUENCE</scope>
</reference>